<keyword evidence="6 8" id="KW-1133">Transmembrane helix</keyword>
<keyword evidence="7 8" id="KW-0472">Membrane</keyword>
<reference evidence="10" key="1">
    <citation type="journal article" date="2020" name="mSystems">
        <title>Genome- and Community-Level Interaction Insights into Carbon Utilization and Element Cycling Functions of Hydrothermarchaeota in Hydrothermal Sediment.</title>
        <authorList>
            <person name="Zhou Z."/>
            <person name="Liu Y."/>
            <person name="Xu W."/>
            <person name="Pan J."/>
            <person name="Luo Z.H."/>
            <person name="Li M."/>
        </authorList>
    </citation>
    <scope>NUCLEOTIDE SEQUENCE [LARGE SCALE GENOMIC DNA]</scope>
    <source>
        <strain evidence="10">SpSt-289</strain>
    </source>
</reference>
<name>A0A7C1FIR8_9CHLR</name>
<gene>
    <name evidence="10" type="ORF">ENQ20_08760</name>
</gene>
<sequence length="874" mass="95758">MEFLPNSAHKTAPPRSLFSPSRLWLLLIILIAFFLRTWELHRLPPGLFFDEAYNGIDARGVIEGISRPLFFPGNNGREPLFIYLQSLAVALLGASSYSLRLTAVFAGVLTVPLVWALGRRLARWAQCERRLDTPEAALVGAAALSVSYWHVSLSRLGFRAILLPLLSALALYFLAKAWQDGRRVNFALAGFWLGAAQYTYISARLLPAAVLGFVAVELLLRATKFRRNDGPPSHPSDRCWLSGLGLMLAVALLTAAPLLWTFWRQPELFSARTGDVSIFAPESPTAPGTPAQRLAENALRVAGAFFINGDRNPRHNLPDRPVNDPLLAVLFTAGLVWALASVRQATHRLTVLWFAIMLLPTLLSLEAPHWLRMVGALPPLAIFYVFGAQAIATTLARYMEPARTVTVLLAAVLVASGVLTARDYFVKWSQWPTLAGVFDADQYEAAAAVRTLLAEEDVSAILLTRRLYRSPQMRFLNPDLPGAAPRIADEDAQRAIAAGALYLVEYGADPTQSLFLIERQADGTLIVTQLSPLNASGESIIAAIVEGKMPFAQQSTEAVPPSEQAHLHVGRAPALTLKLERIQYPLTARFINGVELIGYTLPMNAAPCEMAGEELPLTLYLRRNDANAYGDLDALLFAHLMLPDRQLQDNGPLGNGYPLTLWQGEDIVDDRRAFVLPRPLPSGKAYFEAGLFWLFSNGTIQRAGIVDAEGRIGGDQVVFGPIELCHGVEEVSVDDLSPVDAIFEGRIALDGIRIERPPDEPGLLRVELGWRALDRSQTAYTAFVHLLNQEGGIVSQHDFPPGGEANPTNLWVPGEKVRSIALLPLPPDFDPAHSDLARYRLRIGLYEPVSGRQLAVTVPGEKGEATFLLIDGIQ</sequence>
<keyword evidence="4" id="KW-0808">Transferase</keyword>
<keyword evidence="3" id="KW-0328">Glycosyltransferase</keyword>
<feature type="transmembrane region" description="Helical" evidence="8">
    <location>
        <begin position="325"/>
        <end position="342"/>
    </location>
</feature>
<feature type="domain" description="Glycosyltransferase RgtA/B/C/D-like" evidence="9">
    <location>
        <begin position="79"/>
        <end position="217"/>
    </location>
</feature>
<dbReference type="InterPro" id="IPR050297">
    <property type="entry name" value="LipidA_mod_glycosyltrf_83"/>
</dbReference>
<proteinExistence type="predicted"/>
<evidence type="ECO:0000256" key="3">
    <source>
        <dbReference type="ARBA" id="ARBA00022676"/>
    </source>
</evidence>
<evidence type="ECO:0000259" key="9">
    <source>
        <dbReference type="Pfam" id="PF13231"/>
    </source>
</evidence>
<evidence type="ECO:0000256" key="8">
    <source>
        <dbReference type="SAM" id="Phobius"/>
    </source>
</evidence>
<evidence type="ECO:0000256" key="4">
    <source>
        <dbReference type="ARBA" id="ARBA00022679"/>
    </source>
</evidence>
<organism evidence="10">
    <name type="scientific">Caldilinea aerophila</name>
    <dbReference type="NCBI Taxonomy" id="133453"/>
    <lineage>
        <taxon>Bacteria</taxon>
        <taxon>Bacillati</taxon>
        <taxon>Chloroflexota</taxon>
        <taxon>Caldilineae</taxon>
        <taxon>Caldilineales</taxon>
        <taxon>Caldilineaceae</taxon>
        <taxon>Caldilinea</taxon>
    </lineage>
</organism>
<evidence type="ECO:0000256" key="2">
    <source>
        <dbReference type="ARBA" id="ARBA00022475"/>
    </source>
</evidence>
<dbReference type="PANTHER" id="PTHR33908">
    <property type="entry name" value="MANNOSYLTRANSFERASE YKCB-RELATED"/>
    <property type="match status" value="1"/>
</dbReference>
<dbReference type="AlphaFoldDB" id="A0A7C1FIR8"/>
<protein>
    <recommendedName>
        <fullName evidence="9">Glycosyltransferase RgtA/B/C/D-like domain-containing protein</fullName>
    </recommendedName>
</protein>
<dbReference type="GO" id="GO:0016763">
    <property type="term" value="F:pentosyltransferase activity"/>
    <property type="evidence" value="ECO:0007669"/>
    <property type="project" value="TreeGrafter"/>
</dbReference>
<evidence type="ECO:0000256" key="6">
    <source>
        <dbReference type="ARBA" id="ARBA00022989"/>
    </source>
</evidence>
<feature type="transmembrane region" description="Helical" evidence="8">
    <location>
        <begin position="405"/>
        <end position="425"/>
    </location>
</feature>
<dbReference type="GO" id="GO:0005886">
    <property type="term" value="C:plasma membrane"/>
    <property type="evidence" value="ECO:0007669"/>
    <property type="project" value="UniProtKB-SubCell"/>
</dbReference>
<comment type="subcellular location">
    <subcellularLocation>
        <location evidence="1">Cell membrane</location>
        <topology evidence="1">Multi-pass membrane protein</topology>
    </subcellularLocation>
</comment>
<feature type="transmembrane region" description="Helical" evidence="8">
    <location>
        <begin position="349"/>
        <end position="371"/>
    </location>
</feature>
<evidence type="ECO:0000313" key="10">
    <source>
        <dbReference type="EMBL" id="HDX31574.1"/>
    </source>
</evidence>
<feature type="transmembrane region" description="Helical" evidence="8">
    <location>
        <begin position="157"/>
        <end position="175"/>
    </location>
</feature>
<evidence type="ECO:0000256" key="5">
    <source>
        <dbReference type="ARBA" id="ARBA00022692"/>
    </source>
</evidence>
<dbReference type="GO" id="GO:0010041">
    <property type="term" value="P:response to iron(III) ion"/>
    <property type="evidence" value="ECO:0007669"/>
    <property type="project" value="TreeGrafter"/>
</dbReference>
<feature type="transmembrane region" description="Helical" evidence="8">
    <location>
        <begin position="377"/>
        <end position="398"/>
    </location>
</feature>
<dbReference type="InterPro" id="IPR038731">
    <property type="entry name" value="RgtA/B/C-like"/>
</dbReference>
<feature type="transmembrane region" description="Helical" evidence="8">
    <location>
        <begin position="206"/>
        <end position="223"/>
    </location>
</feature>
<keyword evidence="5 8" id="KW-0812">Transmembrane</keyword>
<dbReference type="GO" id="GO:0009103">
    <property type="term" value="P:lipopolysaccharide biosynthetic process"/>
    <property type="evidence" value="ECO:0007669"/>
    <property type="project" value="UniProtKB-ARBA"/>
</dbReference>
<keyword evidence="2" id="KW-1003">Cell membrane</keyword>
<comment type="caution">
    <text evidence="10">The sequence shown here is derived from an EMBL/GenBank/DDBJ whole genome shotgun (WGS) entry which is preliminary data.</text>
</comment>
<feature type="transmembrane region" description="Helical" evidence="8">
    <location>
        <begin position="103"/>
        <end position="122"/>
    </location>
</feature>
<feature type="transmembrane region" description="Helical" evidence="8">
    <location>
        <begin position="20"/>
        <end position="38"/>
    </location>
</feature>
<evidence type="ECO:0000256" key="7">
    <source>
        <dbReference type="ARBA" id="ARBA00023136"/>
    </source>
</evidence>
<dbReference type="EMBL" id="DSMG01000084">
    <property type="protein sequence ID" value="HDX31574.1"/>
    <property type="molecule type" value="Genomic_DNA"/>
</dbReference>
<dbReference type="PANTHER" id="PTHR33908:SF3">
    <property type="entry name" value="UNDECAPRENYL PHOSPHATE-ALPHA-4-AMINO-4-DEOXY-L-ARABINOSE ARABINOSYL TRANSFERASE"/>
    <property type="match status" value="1"/>
</dbReference>
<dbReference type="Pfam" id="PF13231">
    <property type="entry name" value="PMT_2"/>
    <property type="match status" value="1"/>
</dbReference>
<evidence type="ECO:0000256" key="1">
    <source>
        <dbReference type="ARBA" id="ARBA00004651"/>
    </source>
</evidence>
<feature type="transmembrane region" description="Helical" evidence="8">
    <location>
        <begin position="244"/>
        <end position="263"/>
    </location>
</feature>
<accession>A0A7C1FIR8</accession>